<accession>A0A6J6X5A5</accession>
<gene>
    <name evidence="1" type="ORF">UFOPK2942_01288</name>
</gene>
<evidence type="ECO:0000313" key="1">
    <source>
        <dbReference type="EMBL" id="CAB4789287.1"/>
    </source>
</evidence>
<dbReference type="EMBL" id="CAFAAA010000067">
    <property type="protein sequence ID" value="CAB4789287.1"/>
    <property type="molecule type" value="Genomic_DNA"/>
</dbReference>
<proteinExistence type="predicted"/>
<organism evidence="1">
    <name type="scientific">freshwater metagenome</name>
    <dbReference type="NCBI Taxonomy" id="449393"/>
    <lineage>
        <taxon>unclassified sequences</taxon>
        <taxon>metagenomes</taxon>
        <taxon>ecological metagenomes</taxon>
    </lineage>
</organism>
<protein>
    <submittedName>
        <fullName evidence="1">Unannotated protein</fullName>
    </submittedName>
</protein>
<name>A0A6J6X5A5_9ZZZZ</name>
<reference evidence="1" key="1">
    <citation type="submission" date="2020-05" db="EMBL/GenBank/DDBJ databases">
        <authorList>
            <person name="Chiriac C."/>
            <person name="Salcher M."/>
            <person name="Ghai R."/>
            <person name="Kavagutti S V."/>
        </authorList>
    </citation>
    <scope>NUCLEOTIDE SEQUENCE</scope>
</reference>
<dbReference type="AlphaFoldDB" id="A0A6J6X5A5"/>
<sequence length="53" mass="5777">MRNTMSACTCGYSTDPEKNCNGTHKVVKAVKEDMAEKLAANGFPHAAEYVKNN</sequence>